<dbReference type="GO" id="GO:0046872">
    <property type="term" value="F:metal ion binding"/>
    <property type="evidence" value="ECO:0007669"/>
    <property type="project" value="UniProtKB-KW"/>
</dbReference>
<evidence type="ECO:0000256" key="13">
    <source>
        <dbReference type="SAM" id="MobiDB-lite"/>
    </source>
</evidence>
<keyword evidence="5" id="KW-0548">Nucleotidyltransferase</keyword>
<dbReference type="Gene3D" id="3.30.160.60">
    <property type="entry name" value="Classic Zinc Finger"/>
    <property type="match status" value="1"/>
</dbReference>
<comment type="similarity">
    <text evidence="1">Belongs to the DNA polymerase type-Y family.</text>
</comment>
<evidence type="ECO:0000256" key="9">
    <source>
        <dbReference type="ARBA" id="ARBA00022842"/>
    </source>
</evidence>
<feature type="domain" description="UmuC" evidence="14">
    <location>
        <begin position="111"/>
        <end position="290"/>
    </location>
</feature>
<dbReference type="Pfam" id="PF11798">
    <property type="entry name" value="IMS_HHH"/>
    <property type="match status" value="1"/>
</dbReference>
<protein>
    <recommendedName>
        <fullName evidence="3">DNA polymerase kappa</fullName>
        <ecNumber evidence="2">2.7.7.7</ecNumber>
    </recommendedName>
</protein>
<dbReference type="OrthoDB" id="1747274at2759"/>
<dbReference type="GO" id="GO:0003887">
    <property type="term" value="F:DNA-directed DNA polymerase activity"/>
    <property type="evidence" value="ECO:0007669"/>
    <property type="project" value="UniProtKB-KW"/>
</dbReference>
<evidence type="ECO:0000259" key="14">
    <source>
        <dbReference type="PROSITE" id="PS50173"/>
    </source>
</evidence>
<organism evidence="15 16">
    <name type="scientific">Coccidioides immitis RMSCC 2394</name>
    <dbReference type="NCBI Taxonomy" id="404692"/>
    <lineage>
        <taxon>Eukaryota</taxon>
        <taxon>Fungi</taxon>
        <taxon>Dikarya</taxon>
        <taxon>Ascomycota</taxon>
        <taxon>Pezizomycotina</taxon>
        <taxon>Eurotiomycetes</taxon>
        <taxon>Eurotiomycetidae</taxon>
        <taxon>Onygenales</taxon>
        <taxon>Onygenaceae</taxon>
        <taxon>Coccidioides</taxon>
    </lineage>
</organism>
<evidence type="ECO:0000256" key="1">
    <source>
        <dbReference type="ARBA" id="ARBA00010945"/>
    </source>
</evidence>
<evidence type="ECO:0000256" key="7">
    <source>
        <dbReference type="ARBA" id="ARBA00022723"/>
    </source>
</evidence>
<dbReference type="Proteomes" id="UP000054565">
    <property type="component" value="Unassembled WGS sequence"/>
</dbReference>
<dbReference type="STRING" id="404692.A0A0J7B956"/>
<dbReference type="Gene3D" id="1.10.150.810">
    <property type="match status" value="1"/>
</dbReference>
<reference evidence="16" key="1">
    <citation type="journal article" date="2010" name="Genome Res.">
        <title>Population genomic sequencing of Coccidioides fungi reveals recent hybridization and transposon control.</title>
        <authorList>
            <person name="Neafsey D.E."/>
            <person name="Barker B.M."/>
            <person name="Sharpton T.J."/>
            <person name="Stajich J.E."/>
            <person name="Park D.J."/>
            <person name="Whiston E."/>
            <person name="Hung C.-Y."/>
            <person name="McMahan C."/>
            <person name="White J."/>
            <person name="Sykes S."/>
            <person name="Heiman D."/>
            <person name="Young S."/>
            <person name="Zeng Q."/>
            <person name="Abouelleil A."/>
            <person name="Aftuck L."/>
            <person name="Bessette D."/>
            <person name="Brown A."/>
            <person name="FitzGerald M."/>
            <person name="Lui A."/>
            <person name="Macdonald J.P."/>
            <person name="Priest M."/>
            <person name="Orbach M.J."/>
            <person name="Galgiani J.N."/>
            <person name="Kirkland T.N."/>
            <person name="Cole G.T."/>
            <person name="Birren B.W."/>
            <person name="Henn M.R."/>
            <person name="Taylor J.W."/>
            <person name="Rounsley S.D."/>
        </authorList>
    </citation>
    <scope>NUCLEOTIDE SEQUENCE [LARGE SCALE GENOMIC DNA]</scope>
    <source>
        <strain evidence="16">RMSCC 2394</strain>
    </source>
</reference>
<keyword evidence="4" id="KW-0808">Transferase</keyword>
<dbReference type="GO" id="GO:0070987">
    <property type="term" value="P:error-free translesion synthesis"/>
    <property type="evidence" value="ECO:0007669"/>
    <property type="project" value="UniProtKB-ARBA"/>
</dbReference>
<dbReference type="GO" id="GO:0042276">
    <property type="term" value="P:error-prone translesion synthesis"/>
    <property type="evidence" value="ECO:0007669"/>
    <property type="project" value="TreeGrafter"/>
</dbReference>
<dbReference type="InterPro" id="IPR043128">
    <property type="entry name" value="Rev_trsase/Diguanyl_cyclase"/>
</dbReference>
<dbReference type="InterPro" id="IPR017961">
    <property type="entry name" value="DNA_pol_Y-fam_little_finger"/>
</dbReference>
<dbReference type="GO" id="GO:0006260">
    <property type="term" value="P:DNA replication"/>
    <property type="evidence" value="ECO:0007669"/>
    <property type="project" value="UniProtKB-KW"/>
</dbReference>
<sequence>MNASENADAPLQPRSNESDETLKYHLLGPSLTKAGQDKVDQQKVSEIIYEASKGSKFFNHERLRDQALTEKISRILAQKEKLEKQDLTAHTRRADEYIAELELSRDLSQTVVHLDCDAFFAAVEELDRPELRSVPMAVGKGVLTTCNYVARKYGCRSGMASFVAKKLCPQLICLPQNYAKYTAKAKEIRAILANYDPQFESASIDEAYLNITEYCLTNNMEPQEAVQKLRNEIAVETKITVSAGIAANAKIAKIASNWNKPNGQFYVPSDRAAIMEFMAKIPVRKVNGVGRVFERELEAVGIKMCSDIYSLRGMLATLFGQKAFQFLMQCYLGLGRTDIAPAEERQRKSVGTERTFRDLEGFASLQDKLKSTAIELERDLRVAEFKGRTLVLKIKLHTFEIISRQVVTPKPVYLADDLYKYALPLLTKINKETPNLKIRLMGLRCTNLVSTKRPDINFFGVKGAGAPESLIDSMSGASNEKVMSTEEEFEAAAREERTEDLQSLEALSQDLESSHQELAEVADSPAQPTASENRSTNDDTWTCPICSCPQRADDMAFNQHVDFCLSKDTIKEAVDMTLIYDETIPPPQRKRAGENFFNRESPRKRMFFG</sequence>
<name>A0A0J7B956_COCIT</name>
<dbReference type="NCBIfam" id="NF002677">
    <property type="entry name" value="PRK02406.1"/>
    <property type="match status" value="1"/>
</dbReference>
<dbReference type="EC" id="2.7.7.7" evidence="2"/>
<feature type="compositionally biased region" description="Polar residues" evidence="13">
    <location>
        <begin position="526"/>
        <end position="538"/>
    </location>
</feature>
<dbReference type="FunFam" id="1.10.150.810:FF:000003">
    <property type="entry name" value="DNA polymerase kappa subunit"/>
    <property type="match status" value="1"/>
</dbReference>
<dbReference type="FunFam" id="3.40.1170.60:FF:000012">
    <property type="entry name" value="Putative DNA-directed polymerase kappa"/>
    <property type="match status" value="1"/>
</dbReference>
<dbReference type="PROSITE" id="PS50173">
    <property type="entry name" value="UMUC"/>
    <property type="match status" value="1"/>
</dbReference>
<evidence type="ECO:0000256" key="11">
    <source>
        <dbReference type="ARBA" id="ARBA00023204"/>
    </source>
</evidence>
<keyword evidence="6" id="KW-0235">DNA replication</keyword>
<proteinExistence type="inferred from homology"/>
<dbReference type="Gene3D" id="3.30.1490.100">
    <property type="entry name" value="DNA polymerase, Y-family, little finger domain"/>
    <property type="match status" value="1"/>
</dbReference>
<dbReference type="Pfam" id="PF11799">
    <property type="entry name" value="IMS_C"/>
    <property type="match status" value="1"/>
</dbReference>
<evidence type="ECO:0000256" key="2">
    <source>
        <dbReference type="ARBA" id="ARBA00012417"/>
    </source>
</evidence>
<dbReference type="Gene3D" id="3.40.1170.60">
    <property type="match status" value="1"/>
</dbReference>
<dbReference type="GO" id="GO:0003684">
    <property type="term" value="F:damaged DNA binding"/>
    <property type="evidence" value="ECO:0007669"/>
    <property type="project" value="InterPro"/>
</dbReference>
<dbReference type="FunFam" id="3.30.70.270:FF:000014">
    <property type="entry name" value="DNA polymerase kappa subunit"/>
    <property type="match status" value="1"/>
</dbReference>
<feature type="region of interest" description="Disordered" evidence="13">
    <location>
        <begin position="1"/>
        <end position="20"/>
    </location>
</feature>
<evidence type="ECO:0000256" key="5">
    <source>
        <dbReference type="ARBA" id="ARBA00022695"/>
    </source>
</evidence>
<evidence type="ECO:0000256" key="8">
    <source>
        <dbReference type="ARBA" id="ARBA00022763"/>
    </source>
</evidence>
<gene>
    <name evidence="15" type="ORF">CIRG_06193</name>
</gene>
<keyword evidence="11" id="KW-0234">DNA repair</keyword>
<dbReference type="Gene3D" id="1.10.150.20">
    <property type="entry name" value="5' to 3' exonuclease, C-terminal subdomain"/>
    <property type="match status" value="1"/>
</dbReference>
<dbReference type="SUPFAM" id="SSF100879">
    <property type="entry name" value="Lesion bypass DNA polymerase (Y-family), little finger domain"/>
    <property type="match status" value="1"/>
</dbReference>
<dbReference type="Pfam" id="PF00817">
    <property type="entry name" value="IMS"/>
    <property type="match status" value="1"/>
</dbReference>
<keyword evidence="9" id="KW-0460">Magnesium</keyword>
<evidence type="ECO:0000256" key="4">
    <source>
        <dbReference type="ARBA" id="ARBA00022679"/>
    </source>
</evidence>
<dbReference type="FunFam" id="3.30.1490.100:FF:000004">
    <property type="entry name" value="DNA polymerase IV"/>
    <property type="match status" value="1"/>
</dbReference>
<dbReference type="EMBL" id="DS028096">
    <property type="protein sequence ID" value="KMP06512.1"/>
    <property type="molecule type" value="Genomic_DNA"/>
</dbReference>
<dbReference type="SUPFAM" id="SSF56672">
    <property type="entry name" value="DNA/RNA polymerases"/>
    <property type="match status" value="1"/>
</dbReference>
<keyword evidence="8" id="KW-0227">DNA damage</keyword>
<evidence type="ECO:0000313" key="15">
    <source>
        <dbReference type="EMBL" id="KMP06512.1"/>
    </source>
</evidence>
<feature type="region of interest" description="Disordered" evidence="13">
    <location>
        <begin position="512"/>
        <end position="538"/>
    </location>
</feature>
<dbReference type="InterPro" id="IPR022880">
    <property type="entry name" value="DNApol_IV"/>
</dbReference>
<accession>A0A0J7B956</accession>
<evidence type="ECO:0000256" key="10">
    <source>
        <dbReference type="ARBA" id="ARBA00022932"/>
    </source>
</evidence>
<evidence type="ECO:0000256" key="3">
    <source>
        <dbReference type="ARBA" id="ARBA00016178"/>
    </source>
</evidence>
<comment type="catalytic activity">
    <reaction evidence="12">
        <text>DNA(n) + a 2'-deoxyribonucleoside 5'-triphosphate = DNA(n+1) + diphosphate</text>
        <dbReference type="Rhea" id="RHEA:22508"/>
        <dbReference type="Rhea" id="RHEA-COMP:17339"/>
        <dbReference type="Rhea" id="RHEA-COMP:17340"/>
        <dbReference type="ChEBI" id="CHEBI:33019"/>
        <dbReference type="ChEBI" id="CHEBI:61560"/>
        <dbReference type="ChEBI" id="CHEBI:173112"/>
        <dbReference type="EC" id="2.7.7.7"/>
    </reaction>
</comment>
<dbReference type="InterPro" id="IPR024728">
    <property type="entry name" value="PolY_HhH_motif"/>
</dbReference>
<dbReference type="GO" id="GO:0005634">
    <property type="term" value="C:nucleus"/>
    <property type="evidence" value="ECO:0007669"/>
    <property type="project" value="TreeGrafter"/>
</dbReference>
<dbReference type="PANTHER" id="PTHR11076:SF33">
    <property type="entry name" value="DNA POLYMERASE KAPPA"/>
    <property type="match status" value="1"/>
</dbReference>
<dbReference type="GO" id="GO:0006281">
    <property type="term" value="P:DNA repair"/>
    <property type="evidence" value="ECO:0007669"/>
    <property type="project" value="UniProtKB-KW"/>
</dbReference>
<dbReference type="CDD" id="cd03586">
    <property type="entry name" value="PolY_Pol_IV_kappa"/>
    <property type="match status" value="1"/>
</dbReference>
<dbReference type="InterPro" id="IPR050116">
    <property type="entry name" value="DNA_polymerase-Y"/>
</dbReference>
<dbReference type="InterPro" id="IPR043502">
    <property type="entry name" value="DNA/RNA_pol_sf"/>
</dbReference>
<dbReference type="Gene3D" id="3.30.70.270">
    <property type="match status" value="1"/>
</dbReference>
<dbReference type="InterPro" id="IPR036775">
    <property type="entry name" value="DNA_pol_Y-fam_lit_finger_sf"/>
</dbReference>
<evidence type="ECO:0000256" key="12">
    <source>
        <dbReference type="ARBA" id="ARBA00049244"/>
    </source>
</evidence>
<evidence type="ECO:0000256" key="6">
    <source>
        <dbReference type="ARBA" id="ARBA00022705"/>
    </source>
</evidence>
<dbReference type="PANTHER" id="PTHR11076">
    <property type="entry name" value="DNA REPAIR POLYMERASE UMUC / TRANSFERASE FAMILY MEMBER"/>
    <property type="match status" value="1"/>
</dbReference>
<evidence type="ECO:0000313" key="16">
    <source>
        <dbReference type="Proteomes" id="UP000054565"/>
    </source>
</evidence>
<dbReference type="AlphaFoldDB" id="A0A0J7B956"/>
<keyword evidence="10" id="KW-0239">DNA-directed DNA polymerase</keyword>
<dbReference type="InterPro" id="IPR001126">
    <property type="entry name" value="UmuC"/>
</dbReference>
<keyword evidence="7" id="KW-0479">Metal-binding</keyword>